<proteinExistence type="predicted"/>
<dbReference type="GeneID" id="135193642"/>
<gene>
    <name evidence="4" type="primary">LOC135193642</name>
</gene>
<evidence type="ECO:0000313" key="3">
    <source>
        <dbReference type="Proteomes" id="UP001652626"/>
    </source>
</evidence>
<protein>
    <submittedName>
        <fullName evidence="4">Uncharacterized protein LOC135193642</fullName>
    </submittedName>
</protein>
<keyword evidence="1" id="KW-1133">Transmembrane helix</keyword>
<reference evidence="4" key="1">
    <citation type="submission" date="2025-08" db="UniProtKB">
        <authorList>
            <consortium name="RefSeq"/>
        </authorList>
    </citation>
    <scope>IDENTIFICATION</scope>
    <source>
        <tissue evidence="4">Whole body</tissue>
    </source>
</reference>
<dbReference type="RefSeq" id="XP_064073086.1">
    <property type="nucleotide sequence ID" value="XM_064217016.1"/>
</dbReference>
<evidence type="ECO:0000313" key="4">
    <source>
        <dbReference type="RefSeq" id="XP_064073086.1"/>
    </source>
</evidence>
<feature type="transmembrane region" description="Helical" evidence="1">
    <location>
        <begin position="334"/>
        <end position="356"/>
    </location>
</feature>
<evidence type="ECO:0000256" key="1">
    <source>
        <dbReference type="SAM" id="Phobius"/>
    </source>
</evidence>
<feature type="signal peptide" evidence="2">
    <location>
        <begin position="1"/>
        <end position="18"/>
    </location>
</feature>
<name>A0ABM4AP66_VANTA</name>
<accession>A0ABM4AP66</accession>
<keyword evidence="2" id="KW-0732">Signal</keyword>
<feature type="chain" id="PRO_5046253570" evidence="2">
    <location>
        <begin position="19"/>
        <end position="728"/>
    </location>
</feature>
<evidence type="ECO:0000256" key="2">
    <source>
        <dbReference type="SAM" id="SignalP"/>
    </source>
</evidence>
<keyword evidence="1" id="KW-0472">Membrane</keyword>
<keyword evidence="1" id="KW-0812">Transmembrane</keyword>
<sequence>MFVMNVYIMILFICDTLAYYKSGPELISPNVGTVLFTQSDLKKKHWSKDKIKLLQARKHIQGLIPYPYTFGTINEDYLNMLLTYFKESFRTVKREIKNSEINNMMNMALSDAIGGYFKVWVLPITKFAYYGGTISMDKTINVFKVYEDIKRNLNTDGHSWRNPNENLLKSVEINVLPRPRKTLTRSMENLCKHLAYYEKTDTDFSIPLPVINWDIIPITIFVPLKNQSLVPISSPNSSMILFNYYDIAENCTQAQSSASSDHFKRKFQTWLSNDVAPHLNDDNLYLAFGSILSLMNDTNKFCGKTKLYNSENERVKSETLSGIKSSLQESPKKYLIIAIILFVELIWCIPSLFYVFCYNKRQGGIKDNILRFFKKKRGPYKIFSYYTQNRKHESNFLDKNKPENGVQLFIKPRQKKLKSDIQYPSSKTKYVSVKSSKSYCKGMVIEQTMANTFPKKSSLKKILPELTSIETGFSNKNYSKPNDIQKLSKVTRKSEATKRDLEGTRTLTLSQDERTIKEINYSQESTFKQSISQCKCRCIVRSSKNLLNHCSCTSCEKRRKDIIVTDNIDQSKSSNVNPEIKSTLEKVKRKEKKELYQAIMHTQLDEKTYKVISDKDEIKKDSNRTPKLKNKKPLLRIRIERPRTEIKVGISSFREHLISKPSKIPRLAVRRETKRSRLIENKAATSLQNTDRSKVTKIILRKTNLKDTLDDTAIKRTSTIDKKLNLTV</sequence>
<keyword evidence="3" id="KW-1185">Reference proteome</keyword>
<dbReference type="Proteomes" id="UP001652626">
    <property type="component" value="Chromosome 14"/>
</dbReference>
<organism evidence="3 4">
    <name type="scientific">Vanessa tameamea</name>
    <name type="common">Kamehameha butterfly</name>
    <dbReference type="NCBI Taxonomy" id="334116"/>
    <lineage>
        <taxon>Eukaryota</taxon>
        <taxon>Metazoa</taxon>
        <taxon>Ecdysozoa</taxon>
        <taxon>Arthropoda</taxon>
        <taxon>Hexapoda</taxon>
        <taxon>Insecta</taxon>
        <taxon>Pterygota</taxon>
        <taxon>Neoptera</taxon>
        <taxon>Endopterygota</taxon>
        <taxon>Lepidoptera</taxon>
        <taxon>Glossata</taxon>
        <taxon>Ditrysia</taxon>
        <taxon>Papilionoidea</taxon>
        <taxon>Nymphalidae</taxon>
        <taxon>Nymphalinae</taxon>
        <taxon>Vanessa</taxon>
    </lineage>
</organism>